<accession>A0AAD7IQQ7</accession>
<dbReference type="EMBL" id="JARKIB010000078">
    <property type="protein sequence ID" value="KAJ7746968.1"/>
    <property type="molecule type" value="Genomic_DNA"/>
</dbReference>
<organism evidence="2 3">
    <name type="scientific">Mycena metata</name>
    <dbReference type="NCBI Taxonomy" id="1033252"/>
    <lineage>
        <taxon>Eukaryota</taxon>
        <taxon>Fungi</taxon>
        <taxon>Dikarya</taxon>
        <taxon>Basidiomycota</taxon>
        <taxon>Agaricomycotina</taxon>
        <taxon>Agaricomycetes</taxon>
        <taxon>Agaricomycetidae</taxon>
        <taxon>Agaricales</taxon>
        <taxon>Marasmiineae</taxon>
        <taxon>Mycenaceae</taxon>
        <taxon>Mycena</taxon>
    </lineage>
</organism>
<feature type="region of interest" description="Disordered" evidence="1">
    <location>
        <begin position="41"/>
        <end position="82"/>
    </location>
</feature>
<evidence type="ECO:0000313" key="3">
    <source>
        <dbReference type="Proteomes" id="UP001215598"/>
    </source>
</evidence>
<proteinExistence type="predicted"/>
<dbReference type="AlphaFoldDB" id="A0AAD7IQQ7"/>
<name>A0AAD7IQQ7_9AGAR</name>
<evidence type="ECO:0000313" key="2">
    <source>
        <dbReference type="EMBL" id="KAJ7746968.1"/>
    </source>
</evidence>
<comment type="caution">
    <text evidence="2">The sequence shown here is derived from an EMBL/GenBank/DDBJ whole genome shotgun (WGS) entry which is preliminary data.</text>
</comment>
<protein>
    <submittedName>
        <fullName evidence="2">Uncharacterized protein</fullName>
    </submittedName>
</protein>
<sequence>MTYAIQIMLVESHYSALAKILVLPSPAADSCRRPSRRCQWFGPGKPNRQSAHLRTRSTSSISVGPATDSFNISPPPALPPTPEKVRAARLAAVDDMNEIDSLTAGVLPLLVPGLKEGDWTLPASFSRAKGKRTVKRMHESGEDFSSPDIHSTPART</sequence>
<reference evidence="2" key="1">
    <citation type="submission" date="2023-03" db="EMBL/GenBank/DDBJ databases">
        <title>Massive genome expansion in bonnet fungi (Mycena s.s.) driven by repeated elements and novel gene families across ecological guilds.</title>
        <authorList>
            <consortium name="Lawrence Berkeley National Laboratory"/>
            <person name="Harder C.B."/>
            <person name="Miyauchi S."/>
            <person name="Viragh M."/>
            <person name="Kuo A."/>
            <person name="Thoen E."/>
            <person name="Andreopoulos B."/>
            <person name="Lu D."/>
            <person name="Skrede I."/>
            <person name="Drula E."/>
            <person name="Henrissat B."/>
            <person name="Morin E."/>
            <person name="Kohler A."/>
            <person name="Barry K."/>
            <person name="LaButti K."/>
            <person name="Morin E."/>
            <person name="Salamov A."/>
            <person name="Lipzen A."/>
            <person name="Mereny Z."/>
            <person name="Hegedus B."/>
            <person name="Baldrian P."/>
            <person name="Stursova M."/>
            <person name="Weitz H."/>
            <person name="Taylor A."/>
            <person name="Grigoriev I.V."/>
            <person name="Nagy L.G."/>
            <person name="Martin F."/>
            <person name="Kauserud H."/>
        </authorList>
    </citation>
    <scope>NUCLEOTIDE SEQUENCE</scope>
    <source>
        <strain evidence="2">CBHHK182m</strain>
    </source>
</reference>
<keyword evidence="3" id="KW-1185">Reference proteome</keyword>
<dbReference type="Proteomes" id="UP001215598">
    <property type="component" value="Unassembled WGS sequence"/>
</dbReference>
<evidence type="ECO:0000256" key="1">
    <source>
        <dbReference type="SAM" id="MobiDB-lite"/>
    </source>
</evidence>
<gene>
    <name evidence="2" type="ORF">B0H16DRAFT_1888899</name>
</gene>
<feature type="region of interest" description="Disordered" evidence="1">
    <location>
        <begin position="132"/>
        <end position="156"/>
    </location>
</feature>
<feature type="compositionally biased region" description="Polar residues" evidence="1">
    <location>
        <begin position="47"/>
        <end position="72"/>
    </location>
</feature>
<feature type="compositionally biased region" description="Pro residues" evidence="1">
    <location>
        <begin position="73"/>
        <end position="82"/>
    </location>
</feature>